<feature type="region of interest" description="Disordered" evidence="7">
    <location>
        <begin position="428"/>
        <end position="456"/>
    </location>
</feature>
<dbReference type="AlphaFoldDB" id="A0A941B181"/>
<feature type="transmembrane region" description="Helical" evidence="8">
    <location>
        <begin position="155"/>
        <end position="178"/>
    </location>
</feature>
<evidence type="ECO:0000256" key="2">
    <source>
        <dbReference type="ARBA" id="ARBA00022448"/>
    </source>
</evidence>
<dbReference type="EMBL" id="JAGPNL010000001">
    <property type="protein sequence ID" value="MBQ0825822.1"/>
    <property type="molecule type" value="Genomic_DNA"/>
</dbReference>
<feature type="domain" description="Major facilitator superfamily (MFS) profile" evidence="9">
    <location>
        <begin position="16"/>
        <end position="426"/>
    </location>
</feature>
<reference evidence="10" key="1">
    <citation type="submission" date="2021-04" db="EMBL/GenBank/DDBJ databases">
        <title>Genome seq and assembly of Streptomyces sp. RG38.</title>
        <authorList>
            <person name="Chhetri G."/>
        </authorList>
    </citation>
    <scope>NUCLEOTIDE SEQUENCE</scope>
    <source>
        <strain evidence="10">RG38</strain>
    </source>
</reference>
<feature type="transmembrane region" description="Helical" evidence="8">
    <location>
        <begin position="401"/>
        <end position="421"/>
    </location>
</feature>
<keyword evidence="4 8" id="KW-0812">Transmembrane</keyword>
<feature type="transmembrane region" description="Helical" evidence="8">
    <location>
        <begin position="308"/>
        <end position="326"/>
    </location>
</feature>
<feature type="transmembrane region" description="Helical" evidence="8">
    <location>
        <begin position="31"/>
        <end position="48"/>
    </location>
</feature>
<dbReference type="RefSeq" id="WP_210868463.1">
    <property type="nucleotide sequence ID" value="NZ_JAGPNL010000001.1"/>
</dbReference>
<dbReference type="GO" id="GO:0022857">
    <property type="term" value="F:transmembrane transporter activity"/>
    <property type="evidence" value="ECO:0007669"/>
    <property type="project" value="InterPro"/>
</dbReference>
<evidence type="ECO:0000256" key="6">
    <source>
        <dbReference type="ARBA" id="ARBA00023136"/>
    </source>
</evidence>
<dbReference type="InterPro" id="IPR011701">
    <property type="entry name" value="MFS"/>
</dbReference>
<keyword evidence="11" id="KW-1185">Reference proteome</keyword>
<dbReference type="Pfam" id="PF00083">
    <property type="entry name" value="Sugar_tr"/>
    <property type="match status" value="1"/>
</dbReference>
<feature type="transmembrane region" description="Helical" evidence="8">
    <location>
        <begin position="118"/>
        <end position="143"/>
    </location>
</feature>
<dbReference type="Pfam" id="PF07690">
    <property type="entry name" value="MFS_1"/>
    <property type="match status" value="1"/>
</dbReference>
<proteinExistence type="predicted"/>
<feature type="transmembrane region" description="Helical" evidence="8">
    <location>
        <begin position="190"/>
        <end position="211"/>
    </location>
</feature>
<feature type="transmembrane region" description="Helical" evidence="8">
    <location>
        <begin position="240"/>
        <end position="258"/>
    </location>
</feature>
<dbReference type="InterPro" id="IPR036259">
    <property type="entry name" value="MFS_trans_sf"/>
</dbReference>
<evidence type="ECO:0000256" key="3">
    <source>
        <dbReference type="ARBA" id="ARBA00022475"/>
    </source>
</evidence>
<dbReference type="GO" id="GO:0005886">
    <property type="term" value="C:plasma membrane"/>
    <property type="evidence" value="ECO:0007669"/>
    <property type="project" value="UniProtKB-SubCell"/>
</dbReference>
<dbReference type="PANTHER" id="PTHR43045">
    <property type="entry name" value="SHIKIMATE TRANSPORTER"/>
    <property type="match status" value="1"/>
</dbReference>
<evidence type="ECO:0000256" key="7">
    <source>
        <dbReference type="SAM" id="MobiDB-lite"/>
    </source>
</evidence>
<organism evidence="10 11">
    <name type="scientific">Streptomyces tagetis</name>
    <dbReference type="NCBI Taxonomy" id="2820809"/>
    <lineage>
        <taxon>Bacteria</taxon>
        <taxon>Bacillati</taxon>
        <taxon>Actinomycetota</taxon>
        <taxon>Actinomycetes</taxon>
        <taxon>Kitasatosporales</taxon>
        <taxon>Streptomycetaceae</taxon>
        <taxon>Streptomyces</taxon>
    </lineage>
</organism>
<comment type="caution">
    <text evidence="10">The sequence shown here is derived from an EMBL/GenBank/DDBJ whole genome shotgun (WGS) entry which is preliminary data.</text>
</comment>
<gene>
    <name evidence="10" type="ORF">J5Y05_04760</name>
</gene>
<dbReference type="Gene3D" id="1.20.1250.20">
    <property type="entry name" value="MFS general substrate transporter like domains"/>
    <property type="match status" value="2"/>
</dbReference>
<name>A0A941B181_9ACTN</name>
<keyword evidence="5 8" id="KW-1133">Transmembrane helix</keyword>
<evidence type="ECO:0000256" key="8">
    <source>
        <dbReference type="SAM" id="Phobius"/>
    </source>
</evidence>
<feature type="transmembrane region" description="Helical" evidence="8">
    <location>
        <begin position="90"/>
        <end position="112"/>
    </location>
</feature>
<evidence type="ECO:0000256" key="1">
    <source>
        <dbReference type="ARBA" id="ARBA00004651"/>
    </source>
</evidence>
<protein>
    <submittedName>
        <fullName evidence="10">MFS transporter</fullName>
    </submittedName>
</protein>
<accession>A0A941B181</accession>
<dbReference type="PANTHER" id="PTHR43045:SF1">
    <property type="entry name" value="SHIKIMATE TRANSPORTER"/>
    <property type="match status" value="1"/>
</dbReference>
<keyword evidence="3" id="KW-1003">Cell membrane</keyword>
<evidence type="ECO:0000259" key="9">
    <source>
        <dbReference type="PROSITE" id="PS50850"/>
    </source>
</evidence>
<dbReference type="Proteomes" id="UP000677875">
    <property type="component" value="Unassembled WGS sequence"/>
</dbReference>
<dbReference type="InterPro" id="IPR005828">
    <property type="entry name" value="MFS_sugar_transport-like"/>
</dbReference>
<evidence type="ECO:0000256" key="4">
    <source>
        <dbReference type="ARBA" id="ARBA00022692"/>
    </source>
</evidence>
<evidence type="ECO:0000313" key="10">
    <source>
        <dbReference type="EMBL" id="MBQ0825822.1"/>
    </source>
</evidence>
<feature type="transmembrane region" description="Helical" evidence="8">
    <location>
        <begin position="54"/>
        <end position="78"/>
    </location>
</feature>
<comment type="subcellular location">
    <subcellularLocation>
        <location evidence="1">Cell membrane</location>
        <topology evidence="1">Multi-pass membrane protein</topology>
    </subcellularLocation>
</comment>
<evidence type="ECO:0000313" key="11">
    <source>
        <dbReference type="Proteomes" id="UP000677875"/>
    </source>
</evidence>
<feature type="transmembrane region" description="Helical" evidence="8">
    <location>
        <begin position="278"/>
        <end position="296"/>
    </location>
</feature>
<dbReference type="SUPFAM" id="SSF103473">
    <property type="entry name" value="MFS general substrate transporter"/>
    <property type="match status" value="1"/>
</dbReference>
<feature type="transmembrane region" description="Helical" evidence="8">
    <location>
        <begin position="332"/>
        <end position="351"/>
    </location>
</feature>
<keyword evidence="6 8" id="KW-0472">Membrane</keyword>
<evidence type="ECO:0000256" key="5">
    <source>
        <dbReference type="ARBA" id="ARBA00022989"/>
    </source>
</evidence>
<feature type="transmembrane region" description="Helical" evidence="8">
    <location>
        <begin position="372"/>
        <end position="395"/>
    </location>
</feature>
<dbReference type="InterPro" id="IPR020846">
    <property type="entry name" value="MFS_dom"/>
</dbReference>
<keyword evidence="2" id="KW-0813">Transport</keyword>
<dbReference type="PROSITE" id="PS50850">
    <property type="entry name" value="MFS"/>
    <property type="match status" value="1"/>
</dbReference>
<sequence>MNSSPRARGDDASRRAAAASLIGTTVEWYDFFIYATAAALVFPAVFFPDDMDPLLATVVSFGTTSFGYVGRPIGALLFGHFGDRVGRKATLVVTILVMGVATTGIGLLPGYATVGAAAPVLLVLLRLVQGIAVGGEWGGAALMAVEHAPAGRRSFYGAFTQVGSSIGALLSSLMFVAAGSVGGPLSGGSWRYPFLFSAALVVIGLLIRSTVDESPAFQEMRRDDEISSAPLVEALRRHRGTILLAAGAMVVATGGYYVTSSFWLVHATAAGGMDEGRALNLLSVAAAFEIACTLAAGRVADRLGTSRVVVVGLASAAVVAPLWFLAARSDVLVLVVLAAALMAVPTGAHYGPMARLLVDLFPRRVRYSGVSMACQLAALTSGALTPVIVPVLYAAGGERPYLALLFLAALCALSLWCVLALRRRAGAPDADPAGGTSAAAPASGPVPGTGTASRTR</sequence>